<feature type="transmembrane region" description="Helical" evidence="3">
    <location>
        <begin position="169"/>
        <end position="186"/>
    </location>
</feature>
<dbReference type="RefSeq" id="WP_145224536.1">
    <property type="nucleotide sequence ID" value="NZ_CP036343.1"/>
</dbReference>
<feature type="compositionally biased region" description="Low complexity" evidence="2">
    <location>
        <begin position="995"/>
        <end position="1017"/>
    </location>
</feature>
<feature type="compositionally biased region" description="Basic and acidic residues" evidence="2">
    <location>
        <begin position="766"/>
        <end position="789"/>
    </location>
</feature>
<feature type="region of interest" description="Disordered" evidence="2">
    <location>
        <begin position="1096"/>
        <end position="1164"/>
    </location>
</feature>
<gene>
    <name evidence="4" type="ORF">Pan161_10030</name>
</gene>
<feature type="compositionally biased region" description="Basic and acidic residues" evidence="2">
    <location>
        <begin position="832"/>
        <end position="860"/>
    </location>
</feature>
<feature type="compositionally biased region" description="Polar residues" evidence="2">
    <location>
        <begin position="1096"/>
        <end position="1117"/>
    </location>
</feature>
<keyword evidence="1" id="KW-0175">Coiled coil</keyword>
<evidence type="ECO:0000313" key="4">
    <source>
        <dbReference type="EMBL" id="QDT89374.1"/>
    </source>
</evidence>
<keyword evidence="3" id="KW-1133">Transmembrane helix</keyword>
<feature type="compositionally biased region" description="Polar residues" evidence="2">
    <location>
        <begin position="620"/>
        <end position="634"/>
    </location>
</feature>
<evidence type="ECO:0008006" key="6">
    <source>
        <dbReference type="Google" id="ProtNLM"/>
    </source>
</evidence>
<feature type="compositionally biased region" description="Basic and acidic residues" evidence="2">
    <location>
        <begin position="950"/>
        <end position="964"/>
    </location>
</feature>
<feature type="compositionally biased region" description="Polar residues" evidence="2">
    <location>
        <begin position="820"/>
        <end position="829"/>
    </location>
</feature>
<dbReference type="KEGG" id="gax:Pan161_10030"/>
<feature type="compositionally biased region" description="Basic and acidic residues" evidence="2">
    <location>
        <begin position="564"/>
        <end position="617"/>
    </location>
</feature>
<feature type="transmembrane region" description="Helical" evidence="3">
    <location>
        <begin position="74"/>
        <end position="93"/>
    </location>
</feature>
<feature type="compositionally biased region" description="Basic and acidic residues" evidence="2">
    <location>
        <begin position="543"/>
        <end position="553"/>
    </location>
</feature>
<organism evidence="4 5">
    <name type="scientific">Gimesia algae</name>
    <dbReference type="NCBI Taxonomy" id="2527971"/>
    <lineage>
        <taxon>Bacteria</taxon>
        <taxon>Pseudomonadati</taxon>
        <taxon>Planctomycetota</taxon>
        <taxon>Planctomycetia</taxon>
        <taxon>Planctomycetales</taxon>
        <taxon>Planctomycetaceae</taxon>
        <taxon>Gimesia</taxon>
    </lineage>
</organism>
<feature type="compositionally biased region" description="Basic and acidic residues" evidence="2">
    <location>
        <begin position="660"/>
        <end position="698"/>
    </location>
</feature>
<keyword evidence="5" id="KW-1185">Reference proteome</keyword>
<evidence type="ECO:0000256" key="1">
    <source>
        <dbReference type="SAM" id="Coils"/>
    </source>
</evidence>
<keyword evidence="3" id="KW-0812">Transmembrane</keyword>
<feature type="compositionally biased region" description="Basic and acidic residues" evidence="2">
    <location>
        <begin position="891"/>
        <end position="902"/>
    </location>
</feature>
<reference evidence="4 5" key="1">
    <citation type="submission" date="2019-02" db="EMBL/GenBank/DDBJ databases">
        <title>Deep-cultivation of Planctomycetes and their phenomic and genomic characterization uncovers novel biology.</title>
        <authorList>
            <person name="Wiegand S."/>
            <person name="Jogler M."/>
            <person name="Boedeker C."/>
            <person name="Pinto D."/>
            <person name="Vollmers J."/>
            <person name="Rivas-Marin E."/>
            <person name="Kohn T."/>
            <person name="Peeters S.H."/>
            <person name="Heuer A."/>
            <person name="Rast P."/>
            <person name="Oberbeckmann S."/>
            <person name="Bunk B."/>
            <person name="Jeske O."/>
            <person name="Meyerdierks A."/>
            <person name="Storesund J.E."/>
            <person name="Kallscheuer N."/>
            <person name="Luecker S."/>
            <person name="Lage O.M."/>
            <person name="Pohl T."/>
            <person name="Merkel B.J."/>
            <person name="Hornburger P."/>
            <person name="Mueller R.-W."/>
            <person name="Bruemmer F."/>
            <person name="Labrenz M."/>
            <person name="Spormann A.M."/>
            <person name="Op den Camp H."/>
            <person name="Overmann J."/>
            <person name="Amann R."/>
            <person name="Jetten M.S.M."/>
            <person name="Mascher T."/>
            <person name="Medema M.H."/>
            <person name="Devos D.P."/>
            <person name="Kaster A.-K."/>
            <person name="Ovreas L."/>
            <person name="Rohde M."/>
            <person name="Galperin M.Y."/>
            <person name="Jogler C."/>
        </authorList>
    </citation>
    <scope>NUCLEOTIDE SEQUENCE [LARGE SCALE GENOMIC DNA]</scope>
    <source>
        <strain evidence="4 5">Pan161</strain>
    </source>
</reference>
<feature type="compositionally biased region" description="Polar residues" evidence="2">
    <location>
        <begin position="903"/>
        <end position="916"/>
    </location>
</feature>
<proteinExistence type="predicted"/>
<dbReference type="EMBL" id="CP036343">
    <property type="protein sequence ID" value="QDT89374.1"/>
    <property type="molecule type" value="Genomic_DNA"/>
</dbReference>
<evidence type="ECO:0000256" key="2">
    <source>
        <dbReference type="SAM" id="MobiDB-lite"/>
    </source>
</evidence>
<evidence type="ECO:0000256" key="3">
    <source>
        <dbReference type="SAM" id="Phobius"/>
    </source>
</evidence>
<dbReference type="Proteomes" id="UP000316855">
    <property type="component" value="Chromosome"/>
</dbReference>
<feature type="region of interest" description="Disordered" evidence="2">
    <location>
        <begin position="518"/>
        <end position="1057"/>
    </location>
</feature>
<feature type="compositionally biased region" description="Polar residues" evidence="2">
    <location>
        <begin position="937"/>
        <end position="947"/>
    </location>
</feature>
<dbReference type="AlphaFoldDB" id="A0A517V8P5"/>
<feature type="compositionally biased region" description="Polar residues" evidence="2">
    <location>
        <begin position="727"/>
        <end position="743"/>
    </location>
</feature>
<accession>A0A517V8P5</accession>
<feature type="compositionally biased region" description="Basic and acidic residues" evidence="2">
    <location>
        <begin position="799"/>
        <end position="813"/>
    </location>
</feature>
<feature type="transmembrane region" description="Helical" evidence="3">
    <location>
        <begin position="41"/>
        <end position="62"/>
    </location>
</feature>
<dbReference type="OrthoDB" id="257350at2"/>
<feature type="compositionally biased region" description="Low complexity" evidence="2">
    <location>
        <begin position="706"/>
        <end position="719"/>
    </location>
</feature>
<feature type="compositionally biased region" description="Basic and acidic residues" evidence="2">
    <location>
        <begin position="744"/>
        <end position="754"/>
    </location>
</feature>
<feature type="compositionally biased region" description="Low complexity" evidence="2">
    <location>
        <begin position="965"/>
        <end position="977"/>
    </location>
</feature>
<feature type="compositionally biased region" description="Polar residues" evidence="2">
    <location>
        <begin position="861"/>
        <end position="876"/>
    </location>
</feature>
<feature type="compositionally biased region" description="Low complexity" evidence="2">
    <location>
        <begin position="917"/>
        <end position="936"/>
    </location>
</feature>
<name>A0A517V8P5_9PLAN</name>
<keyword evidence="3" id="KW-0472">Membrane</keyword>
<protein>
    <recommendedName>
        <fullName evidence="6">Immunoglobulin G-binding protein A</fullName>
    </recommendedName>
</protein>
<sequence length="1184" mass="130236">MSTASNPKQTTEQRSGQYAKFDEYVDYQVSKTGSNIKANDLLTTAVGITAIFLGYLLVFVLFDHWIIKGGFGHTARLLMLAGVFLACLGWAVWKLILPYFKKVTHLYSAQALEQTSAEMEGSLLNLIDLKNSNRTVNPEIINSLEKRAALTLSQTDTEQAVDRRPLMRLSYILLFVVALLCFYALFSPKEIWPSISAAISFSPQREFATQTQINSVTPGNTEVLSGSQLEVIVDLRGEVPETVTLFYSSSDEGRVDEPVKLRAMDETLKRYQGMIVGINGRGIRQELTYHVQAGDAISEEFRVKVIQPPSATVHSIRYEYPKYMELAAVEQPGGAIDAWEGTKITVDATTNMPIASFEVLFSDDEDSNSLLEEFRTEKKISKNSITASWKLKLRADGTFPKFYQIKCRNEAGQTTLSPTVYPLMIRPDQPPEISLLTPKQDLTMPANGIVPISVIAEDPDFKIRYVNLRVDKQQVRILDKTLFEGSEQSVGLNHDFELGPLRLTPGETIYFWVEARDNKHPSGNRQNTPKIKIEITEPVSEEEAQKQLEEQKQKTAPQNPNPDSDQKNKSEPMENKSDKTDQKSSDQPDPDKKEEGQPGKETKPGDENQQEKNDQKTGNKKSQQSESTDPQQSEEPGAGQKPKKSGEKQELDSNGADDQEAMKRILEQLKKEGQKPEPGSEPKQKPDSEKQEPGKSENDPQMQDQKSSGSSSEKNNPSSDTGKGSEGTPQDSPEKNSNPQSSDQADKPDNDPSGKQKPSQTGPVPEGKKEPAAPSDDAMKSKSNGDPKGKATPNNDPDADPRKTDKNVERDPNQKPATRPGQNDSSQKPKSNHPDSKSENTDNASKTDPKQGMRKPEKSDQNQSPSGKQQPSSNPDSKQKPDQPDGSNEPPQDKGRPTDQKSKQPQNGEKGNSSQNDQGQKGSQQPGKGDSSGQKGNQEQNSKNQPADSKQSKNKPDSNSKSNEKSSGQNKSGQNKSGESKSGKKSGNQPGGNKSGSPGKGQSKSKGGQSAGSSSGQRAGDPQGSGSTKGGQSAAADDQDSGNASPPGLPEAEDANLEYGKEAANLVLKRIKDELKRKEVNQELLKELGWTKEEMQQFSERLQKQLQTPEQELQSPASLARKRQFEEMLKSLKPANRAAQRERTSTRKQNTDSIGPRRLPVPEEYREAYEAFTRGLAEKKTSDK</sequence>
<feature type="coiled-coil region" evidence="1">
    <location>
        <begin position="1061"/>
        <end position="1088"/>
    </location>
</feature>
<evidence type="ECO:0000313" key="5">
    <source>
        <dbReference type="Proteomes" id="UP000316855"/>
    </source>
</evidence>